<dbReference type="UniPathway" id="UPA00002">
    <property type="reaction ID" value="UER00468"/>
</dbReference>
<dbReference type="STRING" id="690567.2098"/>
<dbReference type="EMBL" id="CGIH01000044">
    <property type="protein sequence ID" value="CFY00691.1"/>
    <property type="molecule type" value="Genomic_DNA"/>
</dbReference>
<evidence type="ECO:0000256" key="3">
    <source>
        <dbReference type="ARBA" id="ARBA00023239"/>
    </source>
</evidence>
<dbReference type="FunFam" id="3.20.20.70:FF:000044">
    <property type="entry name" value="Deoxyribose-phosphate aldolase"/>
    <property type="match status" value="1"/>
</dbReference>
<reference evidence="8 9" key="1">
    <citation type="submission" date="2015-03" db="EMBL/GenBank/DDBJ databases">
        <authorList>
            <person name="Murphy D."/>
        </authorList>
    </citation>
    <scope>NUCLEOTIDE SEQUENCE [LARGE SCALE GENOMIC DNA]</scope>
    <source>
        <strain evidence="8 9">OL-4</strain>
    </source>
</reference>
<dbReference type="InterPro" id="IPR028581">
    <property type="entry name" value="DeoC_typeI"/>
</dbReference>
<dbReference type="RefSeq" id="WP_046499554.1">
    <property type="nucleotide sequence ID" value="NZ_CGIH01000044.1"/>
</dbReference>
<dbReference type="Gene3D" id="3.20.20.70">
    <property type="entry name" value="Aldolase class I"/>
    <property type="match status" value="1"/>
</dbReference>
<keyword evidence="4 7" id="KW-0704">Schiff base</keyword>
<dbReference type="InterPro" id="IPR002915">
    <property type="entry name" value="DeoC/FbaB/LacD_aldolase"/>
</dbReference>
<comment type="subcellular location">
    <subcellularLocation>
        <location evidence="7">Cytoplasm</location>
    </subcellularLocation>
</comment>
<evidence type="ECO:0000256" key="2">
    <source>
        <dbReference type="ARBA" id="ARBA00022490"/>
    </source>
</evidence>
<dbReference type="AlphaFoldDB" id="A0A0E4GCK9"/>
<dbReference type="PIRSF" id="PIRSF001357">
    <property type="entry name" value="DeoC"/>
    <property type="match status" value="1"/>
</dbReference>
<dbReference type="EC" id="4.1.2.4" evidence="7"/>
<dbReference type="SMART" id="SM01133">
    <property type="entry name" value="DeoC"/>
    <property type="match status" value="1"/>
</dbReference>
<feature type="active site" description="Proton donor/acceptor" evidence="7">
    <location>
        <position position="89"/>
    </location>
</feature>
<dbReference type="Pfam" id="PF01791">
    <property type="entry name" value="DeoC"/>
    <property type="match status" value="1"/>
</dbReference>
<gene>
    <name evidence="7" type="primary">deoC</name>
    <name evidence="8" type="ORF">2098</name>
</gene>
<evidence type="ECO:0000256" key="4">
    <source>
        <dbReference type="ARBA" id="ARBA00023270"/>
    </source>
</evidence>
<comment type="catalytic activity">
    <reaction evidence="5 7">
        <text>2-deoxy-D-ribose 5-phosphate = D-glyceraldehyde 3-phosphate + acetaldehyde</text>
        <dbReference type="Rhea" id="RHEA:12821"/>
        <dbReference type="ChEBI" id="CHEBI:15343"/>
        <dbReference type="ChEBI" id="CHEBI:59776"/>
        <dbReference type="ChEBI" id="CHEBI:62877"/>
        <dbReference type="EC" id="4.1.2.4"/>
    </reaction>
</comment>
<dbReference type="NCBIfam" id="TIGR00126">
    <property type="entry name" value="deoC"/>
    <property type="match status" value="1"/>
</dbReference>
<evidence type="ECO:0000256" key="6">
    <source>
        <dbReference type="ARBA" id="ARBA00056337"/>
    </source>
</evidence>
<dbReference type="SUPFAM" id="SSF51569">
    <property type="entry name" value="Aldolase"/>
    <property type="match status" value="1"/>
</dbReference>
<keyword evidence="9" id="KW-1185">Reference proteome</keyword>
<dbReference type="InterPro" id="IPR013785">
    <property type="entry name" value="Aldolase_TIM"/>
</dbReference>
<feature type="active site" description="Proton donor/acceptor" evidence="7">
    <location>
        <position position="182"/>
    </location>
</feature>
<protein>
    <recommendedName>
        <fullName evidence="7">Deoxyribose-phosphate aldolase</fullName>
        <shortName evidence="7">DERA</shortName>
        <ecNumber evidence="7">4.1.2.4</ecNumber>
    </recommendedName>
    <alternativeName>
        <fullName evidence="7">2-deoxy-D-ribose 5-phosphate aldolase</fullName>
    </alternativeName>
    <alternativeName>
        <fullName evidence="7">Phosphodeoxyriboaldolase</fullName>
        <shortName evidence="7">Deoxyriboaldolase</shortName>
    </alternativeName>
</protein>
<evidence type="ECO:0000313" key="9">
    <source>
        <dbReference type="Proteomes" id="UP000045545"/>
    </source>
</evidence>
<proteinExistence type="inferred from homology"/>
<dbReference type="OrthoDB" id="9778711at2"/>
<dbReference type="GO" id="GO:0009264">
    <property type="term" value="P:deoxyribonucleotide catabolic process"/>
    <property type="evidence" value="ECO:0007669"/>
    <property type="project" value="UniProtKB-UniRule"/>
</dbReference>
<comment type="pathway">
    <text evidence="7">Carbohydrate degradation; 2-deoxy-D-ribose 1-phosphate degradation; D-glyceraldehyde 3-phosphate and acetaldehyde from 2-deoxy-alpha-D-ribose 1-phosphate: step 2/2.</text>
</comment>
<comment type="similarity">
    <text evidence="1 7">Belongs to the DeoC/FbaB aldolase family. DeoC type 1 subfamily.</text>
</comment>
<evidence type="ECO:0000313" key="8">
    <source>
        <dbReference type="EMBL" id="CFY00691.1"/>
    </source>
</evidence>
<evidence type="ECO:0000256" key="7">
    <source>
        <dbReference type="HAMAP-Rule" id="MF_00114"/>
    </source>
</evidence>
<dbReference type="GO" id="GO:0005737">
    <property type="term" value="C:cytoplasm"/>
    <property type="evidence" value="ECO:0007669"/>
    <property type="project" value="UniProtKB-SubCell"/>
</dbReference>
<keyword evidence="3 7" id="KW-0456">Lyase</keyword>
<dbReference type="CDD" id="cd00959">
    <property type="entry name" value="DeoC"/>
    <property type="match status" value="1"/>
</dbReference>
<evidence type="ECO:0000256" key="1">
    <source>
        <dbReference type="ARBA" id="ARBA00010936"/>
    </source>
</evidence>
<dbReference type="GO" id="GO:0016052">
    <property type="term" value="P:carbohydrate catabolic process"/>
    <property type="evidence" value="ECO:0007669"/>
    <property type="project" value="TreeGrafter"/>
</dbReference>
<dbReference type="GO" id="GO:0006018">
    <property type="term" value="P:2-deoxyribose 1-phosphate catabolic process"/>
    <property type="evidence" value="ECO:0007669"/>
    <property type="project" value="UniProtKB-UniRule"/>
</dbReference>
<sequence length="221" mass="23728">MDIALYMDSTNLKPEATVGEIKDLCLTAAKYKMAAVCVLPYRVGKAREWLEGSGVKLCTVIGFPLGAEGLKVKQYMASAALEKGADELDMVINLGALKDGDLRCVEEEIQALVRLKRQKDFVLKVIVETALLQTPELISLTHLIGASGADFIKTSTGFAYRGASLKDIETIMSCRPPHLKIKASGGIKNLEQARQFIAAGADRLGSSSAAAIVEESLRGGR</sequence>
<organism evidence="8 9">
    <name type="scientific">Syntrophomonas zehnderi OL-4</name>
    <dbReference type="NCBI Taxonomy" id="690567"/>
    <lineage>
        <taxon>Bacteria</taxon>
        <taxon>Bacillati</taxon>
        <taxon>Bacillota</taxon>
        <taxon>Clostridia</taxon>
        <taxon>Eubacteriales</taxon>
        <taxon>Syntrophomonadaceae</taxon>
        <taxon>Syntrophomonas</taxon>
    </lineage>
</organism>
<keyword evidence="2 7" id="KW-0963">Cytoplasm</keyword>
<dbReference type="PANTHER" id="PTHR10889:SF1">
    <property type="entry name" value="DEOXYRIBOSE-PHOSPHATE ALDOLASE"/>
    <property type="match status" value="1"/>
</dbReference>
<dbReference type="PANTHER" id="PTHR10889">
    <property type="entry name" value="DEOXYRIBOSE-PHOSPHATE ALDOLASE"/>
    <property type="match status" value="1"/>
</dbReference>
<name>A0A0E4GCK9_9FIRM</name>
<dbReference type="HAMAP" id="MF_00114">
    <property type="entry name" value="DeoC_type1"/>
    <property type="match status" value="1"/>
</dbReference>
<accession>A0A0E4GCK9</accession>
<evidence type="ECO:0000256" key="5">
    <source>
        <dbReference type="ARBA" id="ARBA00048791"/>
    </source>
</evidence>
<feature type="active site" description="Schiff-base intermediate with acetaldehyde" evidence="7">
    <location>
        <position position="153"/>
    </location>
</feature>
<dbReference type="Proteomes" id="UP000045545">
    <property type="component" value="Unassembled WGS sequence"/>
</dbReference>
<dbReference type="GO" id="GO:0004139">
    <property type="term" value="F:deoxyribose-phosphate aldolase activity"/>
    <property type="evidence" value="ECO:0007669"/>
    <property type="project" value="UniProtKB-UniRule"/>
</dbReference>
<dbReference type="InterPro" id="IPR011343">
    <property type="entry name" value="DeoC"/>
</dbReference>
<comment type="function">
    <text evidence="6 7">Catalyzes a reversible aldol reaction between acetaldehyde and D-glyceraldehyde 3-phosphate to generate 2-deoxy-D-ribose 5-phosphate.</text>
</comment>